<evidence type="ECO:0000256" key="2">
    <source>
        <dbReference type="SAM" id="Phobius"/>
    </source>
</evidence>
<keyword evidence="4" id="KW-1185">Reference proteome</keyword>
<keyword evidence="2" id="KW-0812">Transmembrane</keyword>
<organism evidence="3 4">
    <name type="scientific">Paraburkholderia terricola</name>
    <dbReference type="NCBI Taxonomy" id="169427"/>
    <lineage>
        <taxon>Bacteria</taxon>
        <taxon>Pseudomonadati</taxon>
        <taxon>Pseudomonadota</taxon>
        <taxon>Betaproteobacteria</taxon>
        <taxon>Burkholderiales</taxon>
        <taxon>Burkholderiaceae</taxon>
        <taxon>Paraburkholderia</taxon>
    </lineage>
</organism>
<feature type="compositionally biased region" description="Polar residues" evidence="1">
    <location>
        <begin position="203"/>
        <end position="215"/>
    </location>
</feature>
<keyword evidence="2" id="KW-0472">Membrane</keyword>
<gene>
    <name evidence="3" type="ORF">J2804_005809</name>
</gene>
<evidence type="ECO:0000256" key="1">
    <source>
        <dbReference type="SAM" id="MobiDB-lite"/>
    </source>
</evidence>
<name>A0ABU1M043_9BURK</name>
<reference evidence="3 4" key="1">
    <citation type="submission" date="2023-07" db="EMBL/GenBank/DDBJ databases">
        <title>Sorghum-associated microbial communities from plants grown in Nebraska, USA.</title>
        <authorList>
            <person name="Schachtman D."/>
        </authorList>
    </citation>
    <scope>NUCLEOTIDE SEQUENCE [LARGE SCALE GENOMIC DNA]</scope>
    <source>
        <strain evidence="3 4">DS1316</strain>
    </source>
</reference>
<comment type="caution">
    <text evidence="3">The sequence shown here is derived from an EMBL/GenBank/DDBJ whole genome shotgun (WGS) entry which is preliminary data.</text>
</comment>
<dbReference type="Gene3D" id="2.10.25.10">
    <property type="entry name" value="Laminin"/>
    <property type="match status" value="2"/>
</dbReference>
<evidence type="ECO:0000313" key="3">
    <source>
        <dbReference type="EMBL" id="MDR6412374.1"/>
    </source>
</evidence>
<feature type="region of interest" description="Disordered" evidence="1">
    <location>
        <begin position="146"/>
        <end position="236"/>
    </location>
</feature>
<feature type="transmembrane region" description="Helical" evidence="2">
    <location>
        <begin position="103"/>
        <end position="124"/>
    </location>
</feature>
<sequence length="308" mass="32270">MSTSLSVTPSGISVERYMRWLEKAVSTQTGTSEGTLVSLLREAGAPMADSEAIAAGVSNLRAATSRADRARQFIAKARLDNHGGSFKTELLHGRKTRRGIRRWILVGLLGLCSAVVVIGVYSVYRHIVAFDINAATGQQQHIVAKPTRTPSDVSPPHLKAHSHAAGAKSGTAIPGTDVKHQESARKRPSSLLASGDIPMTGAASPSFSPQPTSHPESCPPGVDRLGCPGAATSPPSSAGLIVPPHAHYEATGFGWECNAGYVQKEGACSPMHVPAHAHLDVSGHGWFCDIGFAPNNETCLPTPTGTPE</sequence>
<dbReference type="EMBL" id="JAVDRP010000018">
    <property type="protein sequence ID" value="MDR6412374.1"/>
    <property type="molecule type" value="Genomic_DNA"/>
</dbReference>
<evidence type="ECO:0000313" key="4">
    <source>
        <dbReference type="Proteomes" id="UP001264340"/>
    </source>
</evidence>
<proteinExistence type="predicted"/>
<protein>
    <submittedName>
        <fullName evidence="3">Uncharacterized protein</fullName>
    </submittedName>
</protein>
<dbReference type="Proteomes" id="UP001264340">
    <property type="component" value="Unassembled WGS sequence"/>
</dbReference>
<accession>A0ABU1M043</accession>
<keyword evidence="2" id="KW-1133">Transmembrane helix</keyword>